<dbReference type="InterPro" id="IPR010982">
    <property type="entry name" value="Lambda_DNA-bd_dom_sf"/>
</dbReference>
<keyword evidence="1" id="KW-0805">Transcription regulation</keyword>
<comment type="caution">
    <text evidence="5">The sequence shown here is derived from an EMBL/GenBank/DDBJ whole genome shotgun (WGS) entry which is preliminary data.</text>
</comment>
<dbReference type="Gene3D" id="3.40.50.2300">
    <property type="match status" value="2"/>
</dbReference>
<keyword evidence="6" id="KW-1185">Reference proteome</keyword>
<dbReference type="PRINTS" id="PR00036">
    <property type="entry name" value="HTHLACI"/>
</dbReference>
<feature type="domain" description="HTH lacI-type" evidence="4">
    <location>
        <begin position="13"/>
        <end position="67"/>
    </location>
</feature>
<organism evidence="5 6">
    <name type="scientific">Cellulomonas composti</name>
    <dbReference type="NCBI Taxonomy" id="266130"/>
    <lineage>
        <taxon>Bacteria</taxon>
        <taxon>Bacillati</taxon>
        <taxon>Actinomycetota</taxon>
        <taxon>Actinomycetes</taxon>
        <taxon>Micrococcales</taxon>
        <taxon>Cellulomonadaceae</taxon>
        <taxon>Cellulomonas</taxon>
    </lineage>
</organism>
<dbReference type="CDD" id="cd01392">
    <property type="entry name" value="HTH_LacI"/>
    <property type="match status" value="1"/>
</dbReference>
<dbReference type="Pfam" id="PF13377">
    <property type="entry name" value="Peripla_BP_3"/>
    <property type="match status" value="1"/>
</dbReference>
<dbReference type="SUPFAM" id="SSF53822">
    <property type="entry name" value="Periplasmic binding protein-like I"/>
    <property type="match status" value="1"/>
</dbReference>
<dbReference type="SMART" id="SM00354">
    <property type="entry name" value="HTH_LACI"/>
    <property type="match status" value="1"/>
</dbReference>
<dbReference type="EMBL" id="BJWG01000009">
    <property type="protein sequence ID" value="GEL95529.1"/>
    <property type="molecule type" value="Genomic_DNA"/>
</dbReference>
<dbReference type="GO" id="GO:0000976">
    <property type="term" value="F:transcription cis-regulatory region binding"/>
    <property type="evidence" value="ECO:0007669"/>
    <property type="project" value="TreeGrafter"/>
</dbReference>
<evidence type="ECO:0000259" key="4">
    <source>
        <dbReference type="PROSITE" id="PS50932"/>
    </source>
</evidence>
<dbReference type="InterPro" id="IPR028082">
    <property type="entry name" value="Peripla_BP_I"/>
</dbReference>
<reference evidence="5 6" key="1">
    <citation type="submission" date="2019-07" db="EMBL/GenBank/DDBJ databases">
        <title>Whole genome shotgun sequence of Cellulomonas composti NBRC 100758.</title>
        <authorList>
            <person name="Hosoyama A."/>
            <person name="Uohara A."/>
            <person name="Ohji S."/>
            <person name="Ichikawa N."/>
        </authorList>
    </citation>
    <scope>NUCLEOTIDE SEQUENCE [LARGE SCALE GENOMIC DNA]</scope>
    <source>
        <strain evidence="5 6">NBRC 100758</strain>
    </source>
</reference>
<evidence type="ECO:0000256" key="3">
    <source>
        <dbReference type="ARBA" id="ARBA00023163"/>
    </source>
</evidence>
<evidence type="ECO:0000256" key="1">
    <source>
        <dbReference type="ARBA" id="ARBA00023015"/>
    </source>
</evidence>
<accession>A0A511JCN2</accession>
<dbReference type="GO" id="GO:0003700">
    <property type="term" value="F:DNA-binding transcription factor activity"/>
    <property type="evidence" value="ECO:0007669"/>
    <property type="project" value="TreeGrafter"/>
</dbReference>
<dbReference type="Proteomes" id="UP000321720">
    <property type="component" value="Unassembled WGS sequence"/>
</dbReference>
<evidence type="ECO:0000313" key="5">
    <source>
        <dbReference type="EMBL" id="GEL95529.1"/>
    </source>
</evidence>
<evidence type="ECO:0000313" key="6">
    <source>
        <dbReference type="Proteomes" id="UP000321720"/>
    </source>
</evidence>
<dbReference type="AlphaFoldDB" id="A0A511JCN2"/>
<evidence type="ECO:0000256" key="2">
    <source>
        <dbReference type="ARBA" id="ARBA00023125"/>
    </source>
</evidence>
<name>A0A511JCN2_9CELL</name>
<dbReference type="InterPro" id="IPR000843">
    <property type="entry name" value="HTH_LacI"/>
</dbReference>
<dbReference type="PROSITE" id="PS50932">
    <property type="entry name" value="HTH_LACI_2"/>
    <property type="match status" value="1"/>
</dbReference>
<dbReference type="PROSITE" id="PS00356">
    <property type="entry name" value="HTH_LACI_1"/>
    <property type="match status" value="1"/>
</dbReference>
<dbReference type="PANTHER" id="PTHR30146">
    <property type="entry name" value="LACI-RELATED TRANSCRIPTIONAL REPRESSOR"/>
    <property type="match status" value="1"/>
</dbReference>
<dbReference type="RefSeq" id="WP_246117492.1">
    <property type="nucleotide sequence ID" value="NZ_BJWG01000009.1"/>
</dbReference>
<protein>
    <submittedName>
        <fullName evidence="5">LacI family transcriptional regulator</fullName>
    </submittedName>
</protein>
<dbReference type="CDD" id="cd06267">
    <property type="entry name" value="PBP1_LacI_sugar_binding-like"/>
    <property type="match status" value="1"/>
</dbReference>
<dbReference type="Gene3D" id="1.10.260.40">
    <property type="entry name" value="lambda repressor-like DNA-binding domains"/>
    <property type="match status" value="1"/>
</dbReference>
<dbReference type="SUPFAM" id="SSF47413">
    <property type="entry name" value="lambda repressor-like DNA-binding domains"/>
    <property type="match status" value="1"/>
</dbReference>
<dbReference type="Pfam" id="PF00356">
    <property type="entry name" value="LacI"/>
    <property type="match status" value="1"/>
</dbReference>
<gene>
    <name evidence="5" type="primary">lacI</name>
    <name evidence="5" type="ORF">CCO02nite_21870</name>
</gene>
<dbReference type="InterPro" id="IPR046335">
    <property type="entry name" value="LacI/GalR-like_sensor"/>
</dbReference>
<keyword evidence="3" id="KW-0804">Transcription</keyword>
<sequence length="343" mass="36196">MHYDHLVDQGARVKMSDVARAAGVSVATVSKVVNGRYGVAQGTTDRVQQVIEELGYEASLGASSLRSHRTNVLGILVAEFEPFSTELLKGASAAVSSTGYELLAYSGGARGGDVGWERRYLSRLGGTLIDGAIIVTPTVVDAAQGIPVVAVDPHTGPSGLPTVDSDNLEGAILATRYLVELGHRRIGMLGGRPDLESSRLREAGFRQAMASAGIPVEEHLVRVGGYRADTADAPARELLSLPDRPTAVFAANDLSAIHLIDVATELGIAVPDDLSVIGFDNVPESALCNPPLTTVSQPLRDMGARALALLVDLLDENRTEPVTATHVRLPTELVVRASCRRLA</sequence>
<dbReference type="PANTHER" id="PTHR30146:SF153">
    <property type="entry name" value="LACTOSE OPERON REPRESSOR"/>
    <property type="match status" value="1"/>
</dbReference>
<keyword evidence="2" id="KW-0238">DNA-binding</keyword>
<proteinExistence type="predicted"/>